<dbReference type="GO" id="GO:0051603">
    <property type="term" value="P:proteolysis involved in protein catabolic process"/>
    <property type="evidence" value="ECO:0007669"/>
    <property type="project" value="TreeGrafter"/>
</dbReference>
<dbReference type="Pfam" id="PF01435">
    <property type="entry name" value="Peptidase_M48"/>
    <property type="match status" value="1"/>
</dbReference>
<dbReference type="GO" id="GO:0016020">
    <property type="term" value="C:membrane"/>
    <property type="evidence" value="ECO:0007669"/>
    <property type="project" value="TreeGrafter"/>
</dbReference>
<dbReference type="EMBL" id="UOFH01000163">
    <property type="protein sequence ID" value="VAW60833.1"/>
    <property type="molecule type" value="Genomic_DNA"/>
</dbReference>
<evidence type="ECO:0000259" key="7">
    <source>
        <dbReference type="Pfam" id="PF01435"/>
    </source>
</evidence>
<organism evidence="8">
    <name type="scientific">hydrothermal vent metagenome</name>
    <dbReference type="NCBI Taxonomy" id="652676"/>
    <lineage>
        <taxon>unclassified sequences</taxon>
        <taxon>metagenomes</taxon>
        <taxon>ecological metagenomes</taxon>
    </lineage>
</organism>
<dbReference type="InterPro" id="IPR011990">
    <property type="entry name" value="TPR-like_helical_dom_sf"/>
</dbReference>
<evidence type="ECO:0000256" key="4">
    <source>
        <dbReference type="ARBA" id="ARBA00022801"/>
    </source>
</evidence>
<dbReference type="PANTHER" id="PTHR22726">
    <property type="entry name" value="METALLOENDOPEPTIDASE OMA1"/>
    <property type="match status" value="1"/>
</dbReference>
<evidence type="ECO:0000256" key="2">
    <source>
        <dbReference type="ARBA" id="ARBA00022670"/>
    </source>
</evidence>
<keyword evidence="2 8" id="KW-0645">Protease</keyword>
<dbReference type="Gene3D" id="1.25.40.10">
    <property type="entry name" value="Tetratricopeptide repeat domain"/>
    <property type="match status" value="2"/>
</dbReference>
<keyword evidence="6 8" id="KW-0482">Metalloprotease</keyword>
<dbReference type="Gene3D" id="3.30.2010.10">
    <property type="entry name" value="Metalloproteases ('zincins'), catalytic domain"/>
    <property type="match status" value="1"/>
</dbReference>
<proteinExistence type="predicted"/>
<sequence>MRPKNLLQTLAFVILLNLTFVSRSALPELGDPTQQEFTPYRESLMGQQFYRAIKASVPFVTDLEVNDYINNLAQKLISHSSQPDIKFRVFVIKIPNINAFAGPNANMGFNTGLIIAADNESELAGVMAHEISHVTQRHLARAMTESNASPATMFATILAGILVATQNPQAGAAILYGGSAALMQSQINFTRANEHEADRIGIGVLRDAGINPTGMAAFFETLLEQADTNNVMARMEYLRTHPLSTTRIAEARNRIAAKDRKLPNDSLNFQLVRARVLVGMSKSTKRLVKQIEGLKPKQSNVVSDYTLGLAYTANKQYDKAIKLLTNLSKKQSHPWILLALADAYSEADKNTLALNILKNQNSILPNYMPTSIRYAKSLIKEKQSDQAIIILNSQLRTKKQSIIYNTLAKAYFSKGQTSLALEATSFEYELEGYLNLASQQITNALQQPGLNKLTIQRLESRKHDLSTQMHKQTNQEH</sequence>
<protein>
    <submittedName>
        <fullName evidence="8">Exported zinc metalloprotease YfgC</fullName>
    </submittedName>
</protein>
<dbReference type="AlphaFoldDB" id="A0A3B0X8W0"/>
<comment type="cofactor">
    <cofactor evidence="1">
        <name>Zn(2+)</name>
        <dbReference type="ChEBI" id="CHEBI:29105"/>
    </cofactor>
</comment>
<name>A0A3B0X8W0_9ZZZZ</name>
<dbReference type="GO" id="GO:0046872">
    <property type="term" value="F:metal ion binding"/>
    <property type="evidence" value="ECO:0007669"/>
    <property type="project" value="UniProtKB-KW"/>
</dbReference>
<reference evidence="8" key="1">
    <citation type="submission" date="2018-06" db="EMBL/GenBank/DDBJ databases">
        <authorList>
            <person name="Zhirakovskaya E."/>
        </authorList>
    </citation>
    <scope>NUCLEOTIDE SEQUENCE</scope>
</reference>
<dbReference type="PANTHER" id="PTHR22726:SF1">
    <property type="entry name" value="METALLOENDOPEPTIDASE OMA1, MITOCHONDRIAL"/>
    <property type="match status" value="1"/>
</dbReference>
<evidence type="ECO:0000256" key="1">
    <source>
        <dbReference type="ARBA" id="ARBA00001947"/>
    </source>
</evidence>
<accession>A0A3B0X8W0</accession>
<gene>
    <name evidence="8" type="ORF">MNBD_GAMMA08-495</name>
</gene>
<keyword evidence="3" id="KW-0479">Metal-binding</keyword>
<dbReference type="GO" id="GO:0004222">
    <property type="term" value="F:metalloendopeptidase activity"/>
    <property type="evidence" value="ECO:0007669"/>
    <property type="project" value="InterPro"/>
</dbReference>
<evidence type="ECO:0000256" key="5">
    <source>
        <dbReference type="ARBA" id="ARBA00022833"/>
    </source>
</evidence>
<evidence type="ECO:0000256" key="3">
    <source>
        <dbReference type="ARBA" id="ARBA00022723"/>
    </source>
</evidence>
<keyword evidence="5" id="KW-0862">Zinc</keyword>
<dbReference type="InterPro" id="IPR051156">
    <property type="entry name" value="Mito/Outer_Membr_Metalloprot"/>
</dbReference>
<dbReference type="InterPro" id="IPR001915">
    <property type="entry name" value="Peptidase_M48"/>
</dbReference>
<dbReference type="CDD" id="cd07333">
    <property type="entry name" value="M48C_bepA_like"/>
    <property type="match status" value="1"/>
</dbReference>
<evidence type="ECO:0000313" key="8">
    <source>
        <dbReference type="EMBL" id="VAW60833.1"/>
    </source>
</evidence>
<evidence type="ECO:0000256" key="6">
    <source>
        <dbReference type="ARBA" id="ARBA00023049"/>
    </source>
</evidence>
<feature type="domain" description="Peptidase M48" evidence="7">
    <location>
        <begin position="66"/>
        <end position="254"/>
    </location>
</feature>
<keyword evidence="4" id="KW-0378">Hydrolase</keyword>
<dbReference type="SUPFAM" id="SSF48452">
    <property type="entry name" value="TPR-like"/>
    <property type="match status" value="1"/>
</dbReference>